<evidence type="ECO:0000256" key="1">
    <source>
        <dbReference type="SAM" id="MobiDB-lite"/>
    </source>
</evidence>
<dbReference type="EMBL" id="CP165734">
    <property type="protein sequence ID" value="XDV55897.1"/>
    <property type="molecule type" value="Genomic_DNA"/>
</dbReference>
<evidence type="ECO:0000313" key="2">
    <source>
        <dbReference type="EMBL" id="XDV55897.1"/>
    </source>
</evidence>
<reference evidence="2" key="1">
    <citation type="submission" date="2024-08" db="EMBL/GenBank/DDBJ databases">
        <authorList>
            <person name="Chaddad Z."/>
            <person name="Lamrabet M."/>
            <person name="Bouhnik O."/>
            <person name="Alami S."/>
            <person name="Wipf D."/>
            <person name="Courty P.E."/>
            <person name="Missbah El Idrissi M."/>
        </authorList>
    </citation>
    <scope>NUCLEOTIDE SEQUENCE</scope>
    <source>
        <strain evidence="2">LLZ17</strain>
    </source>
</reference>
<proteinExistence type="predicted"/>
<gene>
    <name evidence="2" type="ORF">AB8Z38_24585</name>
</gene>
<feature type="compositionally biased region" description="Basic and acidic residues" evidence="1">
    <location>
        <begin position="224"/>
        <end position="233"/>
    </location>
</feature>
<sequence length="801" mass="88004">MTRHAEGEDLAEAKVHVTYFKNHAATTLTTENLTLMELRERVLNASNREKGKLPWLKLAIFGKKRSDENSLRHDANVLHITGIEVDYDEENIAFDDALKAVGEMGISALVYTSPSHSLGAPRWRILAPTSQPHPPAMRAKLVARVNGLLKMKLGAEKIAASESFTLSQAYFYGWVMKKPGLDHRAEVIIGDFIDLRDDLAEFEPLGAKTADETSAGESDPFADYSDRSGPKRGKSDEELLALLKQSRATPGKGWREPMLLFIGSTVGKGWSDLQIKLACAPYSDGGINDRDIQDLIDYTRKKFGKPEADQPAADAASDGPKVAVDPVDLWGQFKPPSLPRGLLPDVVERFAHDQGMDMGADMSAIAVSALAVCAGAIPDSVRLQVKRHNTGWFEAARLWVALVGPPSSKKSPIMTAAARPLRKIDADQARDYADQRAVYDKLPKEEKLKTNPPKQVRSILQDTTIEAAQDVAKDSPDGLLCYQDELSGWFGSMDKYSAGRGSAKDRSFWLEAFNGSTYSVQRVGRGLVYIDNLSISLIGGIQPEPIRQIADEAVDDGLLQRLLPIMVSPAKAGRDEAASPVVAEYTAMIRDLHCLGNATLRFDDGAQAYRQELELKHLNLQSLEFVHRKLAAHIGKYDGIFARLCVIWHCTENMVGFGDIPAVISEATARRVGAFLHGFLLPHAMAFYTTVLGLSNDHDCVTAVAGYILSHDLTEITNRDLKRGDRVMRRLSPEAGLAVFEQLEAFGWLERAASRLRGAPTRWAVNPVVHQKFAERAKTEAARRAEVRKTIADALGAGVEP</sequence>
<accession>A0AB39XHP6</accession>
<organism evidence="2">
    <name type="scientific">Bradyrhizobium sp. LLZ17</name>
    <dbReference type="NCBI Taxonomy" id="3239388"/>
    <lineage>
        <taxon>Bacteria</taxon>
        <taxon>Pseudomonadati</taxon>
        <taxon>Pseudomonadota</taxon>
        <taxon>Alphaproteobacteria</taxon>
        <taxon>Hyphomicrobiales</taxon>
        <taxon>Nitrobacteraceae</taxon>
        <taxon>Bradyrhizobium</taxon>
    </lineage>
</organism>
<dbReference type="AlphaFoldDB" id="A0AB39XHP6"/>
<feature type="region of interest" description="Disordered" evidence="1">
    <location>
        <begin position="207"/>
        <end position="233"/>
    </location>
</feature>
<dbReference type="InterPro" id="IPR025048">
    <property type="entry name" value="DUF3987"/>
</dbReference>
<protein>
    <submittedName>
        <fullName evidence="2">DUF3987 domain-containing protein</fullName>
    </submittedName>
</protein>
<name>A0AB39XHP6_9BRAD</name>
<dbReference type="RefSeq" id="WP_369720336.1">
    <property type="nucleotide sequence ID" value="NZ_CP165734.1"/>
</dbReference>
<dbReference type="Pfam" id="PF13148">
    <property type="entry name" value="DUF3987"/>
    <property type="match status" value="2"/>
</dbReference>